<dbReference type="InterPro" id="IPR032471">
    <property type="entry name" value="AGRL2-4_GAIN_subdom_A"/>
</dbReference>
<evidence type="ECO:0000313" key="12">
    <source>
        <dbReference type="Proteomes" id="UP000515152"/>
    </source>
</evidence>
<dbReference type="PANTHER" id="PTHR45813">
    <property type="entry name" value="IG-LIKE DOMAIN-CONTAINING PROTEIN"/>
    <property type="match status" value="1"/>
</dbReference>
<keyword evidence="4 9" id="KW-0812">Transmembrane</keyword>
<dbReference type="PROSITE" id="PS50261">
    <property type="entry name" value="G_PROTEIN_RECEP_F2_4"/>
    <property type="match status" value="1"/>
</dbReference>
<evidence type="ECO:0000256" key="5">
    <source>
        <dbReference type="ARBA" id="ARBA00022989"/>
    </source>
</evidence>
<dbReference type="GeneID" id="116223698"/>
<dbReference type="InterPro" id="IPR057244">
    <property type="entry name" value="GAIN_B"/>
</dbReference>
<feature type="transmembrane region" description="Helical" evidence="9">
    <location>
        <begin position="574"/>
        <end position="594"/>
    </location>
</feature>
<feature type="transmembrane region" description="Helical" evidence="9">
    <location>
        <begin position="315"/>
        <end position="340"/>
    </location>
</feature>
<dbReference type="Pfam" id="PF00002">
    <property type="entry name" value="7tm_2"/>
    <property type="match status" value="1"/>
</dbReference>
<feature type="transmembrane region" description="Helical" evidence="9">
    <location>
        <begin position="428"/>
        <end position="455"/>
    </location>
</feature>
<dbReference type="RefSeq" id="XP_042565822.1">
    <property type="nucleotide sequence ID" value="XM_042709888.1"/>
</dbReference>
<proteinExistence type="inferred from homology"/>
<accession>A0A8M1KPL0</accession>
<feature type="transmembrane region" description="Helical" evidence="9">
    <location>
        <begin position="394"/>
        <end position="416"/>
    </location>
</feature>
<dbReference type="Pfam" id="PF01825">
    <property type="entry name" value="GPS"/>
    <property type="match status" value="1"/>
</dbReference>
<dbReference type="InterPro" id="IPR000203">
    <property type="entry name" value="GPS"/>
</dbReference>
<reference evidence="13" key="1">
    <citation type="submission" date="2025-08" db="UniProtKB">
        <authorList>
            <consortium name="RefSeq"/>
        </authorList>
    </citation>
    <scope>IDENTIFICATION</scope>
</reference>
<keyword evidence="6 9" id="KW-0472">Membrane</keyword>
<evidence type="ECO:0000313" key="13">
    <source>
        <dbReference type="RefSeq" id="XP_042565822.1"/>
    </source>
</evidence>
<keyword evidence="3" id="KW-1003">Cell membrane</keyword>
<evidence type="ECO:0000256" key="9">
    <source>
        <dbReference type="SAM" id="Phobius"/>
    </source>
</evidence>
<keyword evidence="7" id="KW-1015">Disulfide bond</keyword>
<evidence type="ECO:0000256" key="4">
    <source>
        <dbReference type="ARBA" id="ARBA00022692"/>
    </source>
</evidence>
<keyword evidence="8" id="KW-0325">Glycoprotein</keyword>
<gene>
    <name evidence="13" type="primary">LOC116223698</name>
</gene>
<feature type="domain" description="G-protein coupled receptors family 2 profile 2" evidence="11">
    <location>
        <begin position="316"/>
        <end position="585"/>
    </location>
</feature>
<feature type="transmembrane region" description="Helical" evidence="9">
    <location>
        <begin position="475"/>
        <end position="499"/>
    </location>
</feature>
<protein>
    <submittedName>
        <fullName evidence="13">Adhesion G-protein coupled receptor F1-like</fullName>
    </submittedName>
</protein>
<comment type="similarity">
    <text evidence="2">Belongs to the G-protein coupled receptor 2 family. Adhesion G-protein coupled receptor (ADGR) subfamily.</text>
</comment>
<dbReference type="Pfam" id="PF16489">
    <property type="entry name" value="GAIN"/>
    <property type="match status" value="1"/>
</dbReference>
<evidence type="ECO:0000256" key="3">
    <source>
        <dbReference type="ARBA" id="ARBA00022475"/>
    </source>
</evidence>
<dbReference type="InterPro" id="IPR051587">
    <property type="entry name" value="Adhesion_GPCR"/>
</dbReference>
<dbReference type="Proteomes" id="UP000515152">
    <property type="component" value="Chromosome 15"/>
</dbReference>
<evidence type="ECO:0000259" key="10">
    <source>
        <dbReference type="PROSITE" id="PS50221"/>
    </source>
</evidence>
<dbReference type="KEGG" id="char:116223698"/>
<evidence type="ECO:0000256" key="7">
    <source>
        <dbReference type="ARBA" id="ARBA00023157"/>
    </source>
</evidence>
<feature type="domain" description="GAIN-B" evidence="10">
    <location>
        <begin position="160"/>
        <end position="310"/>
    </location>
</feature>
<dbReference type="PROSITE" id="PS50221">
    <property type="entry name" value="GAIN_B"/>
    <property type="match status" value="1"/>
</dbReference>
<feature type="transmembrane region" description="Helical" evidence="9">
    <location>
        <begin position="352"/>
        <end position="374"/>
    </location>
</feature>
<dbReference type="InterPro" id="IPR017981">
    <property type="entry name" value="GPCR_2-like_7TM"/>
</dbReference>
<organism evidence="12 13">
    <name type="scientific">Clupea harengus</name>
    <name type="common">Atlantic herring</name>
    <dbReference type="NCBI Taxonomy" id="7950"/>
    <lineage>
        <taxon>Eukaryota</taxon>
        <taxon>Metazoa</taxon>
        <taxon>Chordata</taxon>
        <taxon>Craniata</taxon>
        <taxon>Vertebrata</taxon>
        <taxon>Euteleostomi</taxon>
        <taxon>Actinopterygii</taxon>
        <taxon>Neopterygii</taxon>
        <taxon>Teleostei</taxon>
        <taxon>Clupei</taxon>
        <taxon>Clupeiformes</taxon>
        <taxon>Clupeoidei</taxon>
        <taxon>Clupeidae</taxon>
        <taxon>Clupea</taxon>
    </lineage>
</organism>
<dbReference type="OrthoDB" id="10040049at2759"/>
<evidence type="ECO:0000256" key="1">
    <source>
        <dbReference type="ARBA" id="ARBA00004651"/>
    </source>
</evidence>
<dbReference type="FunFam" id="1.20.1070.10:FF:000058">
    <property type="entry name" value="Adhesion G protein-coupled receptor F5"/>
    <property type="match status" value="1"/>
</dbReference>
<feature type="transmembrane region" description="Helical" evidence="9">
    <location>
        <begin position="520"/>
        <end position="543"/>
    </location>
</feature>
<dbReference type="GO" id="GO:0005886">
    <property type="term" value="C:plasma membrane"/>
    <property type="evidence" value="ECO:0007669"/>
    <property type="project" value="UniProtKB-SubCell"/>
</dbReference>
<evidence type="ECO:0000256" key="2">
    <source>
        <dbReference type="ARBA" id="ARBA00007343"/>
    </source>
</evidence>
<dbReference type="InterPro" id="IPR000832">
    <property type="entry name" value="GPCR_2_secretin-like"/>
</dbReference>
<dbReference type="PANTHER" id="PTHR45813:SF4">
    <property type="entry name" value="ADHESION G PROTEIN-COUPLED RECEPTOR F5"/>
    <property type="match status" value="1"/>
</dbReference>
<evidence type="ECO:0000259" key="11">
    <source>
        <dbReference type="PROSITE" id="PS50261"/>
    </source>
</evidence>
<sequence>MSTVGKEEDIVTVACDEGNVGQQQYKCTNSKWVPLQDNCVLEVIKNLEDQSQGITGGDVPEFVELLSNATQQNGALVVSSQATVTSIVTILDNIATASSTIEVDQEVMENFLQTVDVLVSPGANAVWNNLNGDTNETRKSASSNLLLAVEKMAGALADEDTYQIVTETLSLNKSVVTEANNLLMINSSEIEIPATELSGGNTSVTVVVFFSLNNVIPVRTLHDSIDNTLNGNVILVNTSQRLDNISLTFEKNNTELANPLCVFWNFDLFNKTGGWDSFGCEPKFDGNFTVTCECNHTTSFSILMSPYIPEKIKEALAYITYIGVGISMGSLVICLIIEIIVWRAMTTNDTAYMRHVCIVNIAVSLLIADIWFIVGAAVSNENGAAVGPCSAATFFAHFFYLAMFFWMLISALLLLYRIVWVFGNISRLAMMLIGFFIGYGCPLIIAVVTVASTAGRDGYINSNNTCWLNWTETKALLAFVIPVLVIVAINFCVMIVVLVKMLRRGVGDTVQNDEKHNLKVIAKCVAVLTPLFGLTWGFGIGILIAPDSVGLHVVFAVLNSLQVCIWISINYTECLFNMVLYVVFVAFSHAYFSLKGFLHFGVWDPLG</sequence>
<dbReference type="GO" id="GO:0007166">
    <property type="term" value="P:cell surface receptor signaling pathway"/>
    <property type="evidence" value="ECO:0007669"/>
    <property type="project" value="InterPro"/>
</dbReference>
<name>A0A8M1KPL0_CLUHA</name>
<comment type="subcellular location">
    <subcellularLocation>
        <location evidence="1">Cell membrane</location>
        <topology evidence="1">Multi-pass membrane protein</topology>
    </subcellularLocation>
</comment>
<keyword evidence="5 9" id="KW-1133">Transmembrane helix</keyword>
<evidence type="ECO:0000256" key="8">
    <source>
        <dbReference type="ARBA" id="ARBA00023180"/>
    </source>
</evidence>
<dbReference type="GO" id="GO:0007189">
    <property type="term" value="P:adenylate cyclase-activating G protein-coupled receptor signaling pathway"/>
    <property type="evidence" value="ECO:0007669"/>
    <property type="project" value="TreeGrafter"/>
</dbReference>
<dbReference type="AlphaFoldDB" id="A0A8M1KPL0"/>
<dbReference type="GO" id="GO:0004930">
    <property type="term" value="F:G protein-coupled receptor activity"/>
    <property type="evidence" value="ECO:0007669"/>
    <property type="project" value="InterPro"/>
</dbReference>
<dbReference type="SMART" id="SM00303">
    <property type="entry name" value="GPS"/>
    <property type="match status" value="1"/>
</dbReference>
<evidence type="ECO:0000256" key="6">
    <source>
        <dbReference type="ARBA" id="ARBA00023136"/>
    </source>
</evidence>
<keyword evidence="12" id="KW-1185">Reference proteome</keyword>
<feature type="transmembrane region" description="Helical" evidence="9">
    <location>
        <begin position="549"/>
        <end position="567"/>
    </location>
</feature>